<keyword evidence="2" id="KW-0732">Signal</keyword>
<feature type="chain" id="PRO_5022221932" description="Secreted protein" evidence="2">
    <location>
        <begin position="19"/>
        <end position="99"/>
    </location>
</feature>
<comment type="caution">
    <text evidence="3">The sequence shown here is derived from an EMBL/GenBank/DDBJ whole genome shotgun (WGS) entry which is preliminary data.</text>
</comment>
<feature type="region of interest" description="Disordered" evidence="1">
    <location>
        <begin position="71"/>
        <end position="99"/>
    </location>
</feature>
<protein>
    <recommendedName>
        <fullName evidence="5">Secreted protein</fullName>
    </recommendedName>
</protein>
<evidence type="ECO:0000313" key="4">
    <source>
        <dbReference type="Proteomes" id="UP000321577"/>
    </source>
</evidence>
<gene>
    <name evidence="3" type="ORF">BGE01nite_07720</name>
</gene>
<dbReference type="EMBL" id="BKAG01000003">
    <property type="protein sequence ID" value="GEP41481.1"/>
    <property type="molecule type" value="Genomic_DNA"/>
</dbReference>
<feature type="signal peptide" evidence="2">
    <location>
        <begin position="1"/>
        <end position="18"/>
    </location>
</feature>
<evidence type="ECO:0000313" key="3">
    <source>
        <dbReference type="EMBL" id="GEP41481.1"/>
    </source>
</evidence>
<evidence type="ECO:0000256" key="1">
    <source>
        <dbReference type="SAM" id="MobiDB-lite"/>
    </source>
</evidence>
<evidence type="ECO:0000256" key="2">
    <source>
        <dbReference type="SAM" id="SignalP"/>
    </source>
</evidence>
<sequence length="99" mass="10293">MAVAVVMMIMTVTATWHATMTHSAVTILQAAMTVTTDNDTLTINRATAGAAVVREAAARIAVAMAVISLRGGRGESSQAGDRDGEEGDDLFHDGGRSLF</sequence>
<reference evidence="3 4" key="1">
    <citation type="submission" date="2019-07" db="EMBL/GenBank/DDBJ databases">
        <title>Whole genome shotgun sequence of Brevifollis gellanilyticus NBRC 108608.</title>
        <authorList>
            <person name="Hosoyama A."/>
            <person name="Uohara A."/>
            <person name="Ohji S."/>
            <person name="Ichikawa N."/>
        </authorList>
    </citation>
    <scope>NUCLEOTIDE SEQUENCE [LARGE SCALE GENOMIC DNA]</scope>
    <source>
        <strain evidence="3 4">NBRC 108608</strain>
    </source>
</reference>
<dbReference type="Proteomes" id="UP000321577">
    <property type="component" value="Unassembled WGS sequence"/>
</dbReference>
<accession>A0A512M546</accession>
<feature type="compositionally biased region" description="Basic and acidic residues" evidence="1">
    <location>
        <begin position="89"/>
        <end position="99"/>
    </location>
</feature>
<organism evidence="3 4">
    <name type="scientific">Brevifollis gellanilyticus</name>
    <dbReference type="NCBI Taxonomy" id="748831"/>
    <lineage>
        <taxon>Bacteria</taxon>
        <taxon>Pseudomonadati</taxon>
        <taxon>Verrucomicrobiota</taxon>
        <taxon>Verrucomicrobiia</taxon>
        <taxon>Verrucomicrobiales</taxon>
        <taxon>Verrucomicrobiaceae</taxon>
    </lineage>
</organism>
<name>A0A512M546_9BACT</name>
<dbReference type="AlphaFoldDB" id="A0A512M546"/>
<evidence type="ECO:0008006" key="5">
    <source>
        <dbReference type="Google" id="ProtNLM"/>
    </source>
</evidence>
<keyword evidence="4" id="KW-1185">Reference proteome</keyword>
<proteinExistence type="predicted"/>